<dbReference type="PANTHER" id="PTHR37984:SF5">
    <property type="entry name" value="PROTEIN NYNRIN-LIKE"/>
    <property type="match status" value="1"/>
</dbReference>
<accession>A0A1R1YLX9</accession>
<dbReference type="GO" id="GO:0003676">
    <property type="term" value="F:nucleic acid binding"/>
    <property type="evidence" value="ECO:0007669"/>
    <property type="project" value="InterPro"/>
</dbReference>
<dbReference type="PROSITE" id="PS50994">
    <property type="entry name" value="INTEGRASE"/>
    <property type="match status" value="1"/>
</dbReference>
<evidence type="ECO:0000259" key="1">
    <source>
        <dbReference type="PROSITE" id="PS50994"/>
    </source>
</evidence>
<evidence type="ECO:0000313" key="2">
    <source>
        <dbReference type="EMBL" id="OMJ27825.1"/>
    </source>
</evidence>
<dbReference type="Gene3D" id="3.30.420.10">
    <property type="entry name" value="Ribonuclease H-like superfamily/Ribonuclease H"/>
    <property type="match status" value="1"/>
</dbReference>
<dbReference type="InterPro" id="IPR001584">
    <property type="entry name" value="Integrase_cat-core"/>
</dbReference>
<proteinExistence type="predicted"/>
<dbReference type="OrthoDB" id="3235313at2759"/>
<dbReference type="AlphaFoldDB" id="A0A1R1YLX9"/>
<sequence length="260" mass="29749">MVESLSGFPYAEPTPDTTAVSAMDVISNAFALFGVPESITADRGTCFTSNKFREYCSIKNVKLNLLPAYQPEWAGAVEKLNHTIRYSIVKSALKDMNEWDSYLNNILFGLRSRTHSRTGYSPFYLFFGKEPTLPVVAIPHEKLQDSHESRAMEVEYLDALRFYNKRSRKESSKIIKFKVNDLVLLLNESLRKKRKTPSKLTKRYTGPYKIVEANAHNMYLIESEKSKKITVHASRLKSYVSRLLGSYLGEGELWSSKTYC</sequence>
<evidence type="ECO:0000313" key="3">
    <source>
        <dbReference type="Proteomes" id="UP000187429"/>
    </source>
</evidence>
<dbReference type="InterPro" id="IPR012337">
    <property type="entry name" value="RNaseH-like_sf"/>
</dbReference>
<feature type="domain" description="Integrase catalytic" evidence="1">
    <location>
        <begin position="1"/>
        <end position="130"/>
    </location>
</feature>
<keyword evidence="3" id="KW-1185">Reference proteome</keyword>
<name>A0A1R1YLX9_9FUNG</name>
<dbReference type="Pfam" id="PF00665">
    <property type="entry name" value="rve"/>
    <property type="match status" value="1"/>
</dbReference>
<dbReference type="PANTHER" id="PTHR37984">
    <property type="entry name" value="PROTEIN CBG26694"/>
    <property type="match status" value="1"/>
</dbReference>
<dbReference type="GO" id="GO:0005634">
    <property type="term" value="C:nucleus"/>
    <property type="evidence" value="ECO:0007669"/>
    <property type="project" value="UniProtKB-ARBA"/>
</dbReference>
<dbReference type="InterPro" id="IPR050951">
    <property type="entry name" value="Retrovirus_Pol_polyprotein"/>
</dbReference>
<dbReference type="Proteomes" id="UP000187429">
    <property type="component" value="Unassembled WGS sequence"/>
</dbReference>
<dbReference type="SUPFAM" id="SSF53098">
    <property type="entry name" value="Ribonuclease H-like"/>
    <property type="match status" value="1"/>
</dbReference>
<dbReference type="EMBL" id="LSSM01000814">
    <property type="protein sequence ID" value="OMJ27825.1"/>
    <property type="molecule type" value="Genomic_DNA"/>
</dbReference>
<gene>
    <name evidence="2" type="ORF">AYI69_g2718</name>
</gene>
<dbReference type="GO" id="GO:0015074">
    <property type="term" value="P:DNA integration"/>
    <property type="evidence" value="ECO:0007669"/>
    <property type="project" value="InterPro"/>
</dbReference>
<organism evidence="2 3">
    <name type="scientific">Smittium culicis</name>
    <dbReference type="NCBI Taxonomy" id="133412"/>
    <lineage>
        <taxon>Eukaryota</taxon>
        <taxon>Fungi</taxon>
        <taxon>Fungi incertae sedis</taxon>
        <taxon>Zoopagomycota</taxon>
        <taxon>Kickxellomycotina</taxon>
        <taxon>Harpellomycetes</taxon>
        <taxon>Harpellales</taxon>
        <taxon>Legeriomycetaceae</taxon>
        <taxon>Smittium</taxon>
    </lineage>
</organism>
<comment type="caution">
    <text evidence="2">The sequence shown here is derived from an EMBL/GenBank/DDBJ whole genome shotgun (WGS) entry which is preliminary data.</text>
</comment>
<protein>
    <submittedName>
        <fullName evidence="2">Retrovirus-related Pol polyprotein from transposon</fullName>
    </submittedName>
</protein>
<reference evidence="3" key="1">
    <citation type="submission" date="2017-01" db="EMBL/GenBank/DDBJ databases">
        <authorList>
            <person name="Wang Y."/>
            <person name="White M."/>
            <person name="Kvist S."/>
            <person name="Moncalvo J.-M."/>
        </authorList>
    </citation>
    <scope>NUCLEOTIDE SEQUENCE [LARGE SCALE GENOMIC DNA]</scope>
    <source>
        <strain evidence="3">ID-206-W2</strain>
    </source>
</reference>
<dbReference type="InterPro" id="IPR036397">
    <property type="entry name" value="RNaseH_sf"/>
</dbReference>